<dbReference type="InterPro" id="IPR011330">
    <property type="entry name" value="Glyco_hydro/deAcase_b/a-brl"/>
</dbReference>
<evidence type="ECO:0000313" key="3">
    <source>
        <dbReference type="Proteomes" id="UP000004699"/>
    </source>
</evidence>
<dbReference type="PANTHER" id="PTHR43123">
    <property type="entry name" value="POLYSACCHARIDE DEACETYLASE-RELATED"/>
    <property type="match status" value="1"/>
</dbReference>
<dbReference type="Gene3D" id="3.20.20.370">
    <property type="entry name" value="Glycoside hydrolase/deacetylase"/>
    <property type="match status" value="1"/>
</dbReference>
<keyword evidence="3" id="KW-1185">Reference proteome</keyword>
<dbReference type="GO" id="GO:0005975">
    <property type="term" value="P:carbohydrate metabolic process"/>
    <property type="evidence" value="ECO:0007669"/>
    <property type="project" value="InterPro"/>
</dbReference>
<dbReference type="Proteomes" id="UP000004699">
    <property type="component" value="Unassembled WGS sequence"/>
</dbReference>
<dbReference type="eggNOG" id="COG0726">
    <property type="taxonomic scope" value="Bacteria"/>
</dbReference>
<dbReference type="SUPFAM" id="SSF88713">
    <property type="entry name" value="Glycoside hydrolase/deacetylase"/>
    <property type="match status" value="1"/>
</dbReference>
<dbReference type="AlphaFoldDB" id="B8KWS5"/>
<protein>
    <submittedName>
        <fullName evidence="2">Polysaccharide deacetylase</fullName>
    </submittedName>
</protein>
<evidence type="ECO:0000313" key="2">
    <source>
        <dbReference type="EMBL" id="EED35821.1"/>
    </source>
</evidence>
<proteinExistence type="predicted"/>
<name>B8KWS5_9GAMM</name>
<dbReference type="OrthoDB" id="9787041at2"/>
<dbReference type="Pfam" id="PF01522">
    <property type="entry name" value="Polysacc_deac_1"/>
    <property type="match status" value="1"/>
</dbReference>
<dbReference type="GO" id="GO:0016810">
    <property type="term" value="F:hydrolase activity, acting on carbon-nitrogen (but not peptide) bonds"/>
    <property type="evidence" value="ECO:0007669"/>
    <property type="project" value="InterPro"/>
</dbReference>
<dbReference type="PANTHER" id="PTHR43123:SF4">
    <property type="entry name" value="POLYSACCHARIDE DEACETYLASE"/>
    <property type="match status" value="1"/>
</dbReference>
<dbReference type="InterPro" id="IPR002509">
    <property type="entry name" value="NODB_dom"/>
</dbReference>
<accession>B8KWS5</accession>
<dbReference type="STRING" id="565045.NOR51B_1768"/>
<reference evidence="3" key="1">
    <citation type="journal article" date="2013" name="BMC Microbiol.">
        <title>Taxonomy and evolution of bacteriochlorophyll a-containing members of the OM60/NOR5 clade of marine gammaproteobacteria: description of Luminiphilus syltensis gen. nov., sp. nov., reclassification of Haliea rubra as Pseudohaliea rubra gen. nov., comb. nov., and emendation of Chromatocurvus halotolerans.</title>
        <authorList>
            <person name="Spring S."/>
            <person name="Riedel T."/>
            <person name="Sproer C."/>
            <person name="Yan S."/>
            <person name="Harder J."/>
            <person name="Fuchs B.M."/>
        </authorList>
    </citation>
    <scope>NUCLEOTIDE SEQUENCE [LARGE SCALE GENOMIC DNA]</scope>
    <source>
        <strain evidence="3">NOR51-B</strain>
    </source>
</reference>
<dbReference type="HOGENOM" id="CLU_029940_0_2_6"/>
<feature type="domain" description="NodB homology" evidence="1">
    <location>
        <begin position="85"/>
        <end position="207"/>
    </location>
</feature>
<sequence>MAFFTPIKGRKVKVRKSAKSKLTQSKHYDFQPIVDRKPFTLPKGARVAVMPYVNIEHFPAAIGGTPLVPGTAGFSPDPLNYGWRDYGNRVGLWRMMDMMDELGMRGTVCLNGEIIREYPRIIEEGEARDWAWIGHGINNAPANFIGNVRNPDGSLSELDEAREREILEFTLNGMKEVLGRKTKGWLSPFLTHTDNTPRLLEEYGVEYLCDYTADDHPFRFNTPKKNLIAVPYTVDLNDIPAFLNLGVSPEVFGDMIIDQFDVLYEEGATNARCMPICLHTFHVGQPNKFKHLKRAFEYIAKHDDVWLTTGDEVNDWYRKEYMGKKK</sequence>
<evidence type="ECO:0000259" key="1">
    <source>
        <dbReference type="Pfam" id="PF01522"/>
    </source>
</evidence>
<dbReference type="RefSeq" id="WP_009020567.1">
    <property type="nucleotide sequence ID" value="NZ_DS999411.1"/>
</dbReference>
<dbReference type="EMBL" id="DS999411">
    <property type="protein sequence ID" value="EED35821.1"/>
    <property type="molecule type" value="Genomic_DNA"/>
</dbReference>
<organism evidence="2 3">
    <name type="scientific">Luminiphilus syltensis NOR5-1B</name>
    <dbReference type="NCBI Taxonomy" id="565045"/>
    <lineage>
        <taxon>Bacteria</taxon>
        <taxon>Pseudomonadati</taxon>
        <taxon>Pseudomonadota</taxon>
        <taxon>Gammaproteobacteria</taxon>
        <taxon>Cellvibrionales</taxon>
        <taxon>Halieaceae</taxon>
        <taxon>Luminiphilus</taxon>
    </lineage>
</organism>
<gene>
    <name evidence="2" type="ORF">NOR51B_1768</name>
</gene>
<dbReference type="CDD" id="cd10979">
    <property type="entry name" value="CE4_PuuE_like"/>
    <property type="match status" value="1"/>
</dbReference>